<evidence type="ECO:0000313" key="2">
    <source>
        <dbReference type="EMBL" id="GMR48588.1"/>
    </source>
</evidence>
<dbReference type="AlphaFoldDB" id="A0AAN5CQ44"/>
<accession>A0AAN5CQ44</accession>
<evidence type="ECO:0000313" key="3">
    <source>
        <dbReference type="Proteomes" id="UP001328107"/>
    </source>
</evidence>
<keyword evidence="1" id="KW-1133">Transmembrane helix</keyword>
<keyword evidence="3" id="KW-1185">Reference proteome</keyword>
<dbReference type="Proteomes" id="UP001328107">
    <property type="component" value="Unassembled WGS sequence"/>
</dbReference>
<evidence type="ECO:0000256" key="1">
    <source>
        <dbReference type="SAM" id="Phobius"/>
    </source>
</evidence>
<reference evidence="3" key="1">
    <citation type="submission" date="2022-10" db="EMBL/GenBank/DDBJ databases">
        <title>Genome assembly of Pristionchus species.</title>
        <authorList>
            <person name="Yoshida K."/>
            <person name="Sommer R.J."/>
        </authorList>
    </citation>
    <scope>NUCLEOTIDE SEQUENCE [LARGE SCALE GENOMIC DNA]</scope>
    <source>
        <strain evidence="3">RS5460</strain>
    </source>
</reference>
<sequence>LRSSSCSSLQRDSSYFSLRYETSSSPYSSLSSSMSHSQCSSIDSHYSSSPQSPLHSFILPLLTLLFSFFSILTPLFRLLFVSFFRSTRLIAWKQNAAHSCFTMLSSIARSATCSNLCFELSLPKFLIFFCLFRSSSVRAASSCRS</sequence>
<keyword evidence="1" id="KW-0472">Membrane</keyword>
<gene>
    <name evidence="2" type="ORF">PMAYCL1PPCAC_18784</name>
</gene>
<dbReference type="EMBL" id="BTRK01000004">
    <property type="protein sequence ID" value="GMR48588.1"/>
    <property type="molecule type" value="Genomic_DNA"/>
</dbReference>
<keyword evidence="1" id="KW-0812">Transmembrane</keyword>
<proteinExistence type="predicted"/>
<feature type="transmembrane region" description="Helical" evidence="1">
    <location>
        <begin position="57"/>
        <end position="80"/>
    </location>
</feature>
<protein>
    <submittedName>
        <fullName evidence="2">Uncharacterized protein</fullName>
    </submittedName>
</protein>
<name>A0AAN5CQ44_9BILA</name>
<comment type="caution">
    <text evidence="2">The sequence shown here is derived from an EMBL/GenBank/DDBJ whole genome shotgun (WGS) entry which is preliminary data.</text>
</comment>
<organism evidence="2 3">
    <name type="scientific">Pristionchus mayeri</name>
    <dbReference type="NCBI Taxonomy" id="1317129"/>
    <lineage>
        <taxon>Eukaryota</taxon>
        <taxon>Metazoa</taxon>
        <taxon>Ecdysozoa</taxon>
        <taxon>Nematoda</taxon>
        <taxon>Chromadorea</taxon>
        <taxon>Rhabditida</taxon>
        <taxon>Rhabditina</taxon>
        <taxon>Diplogasteromorpha</taxon>
        <taxon>Diplogasteroidea</taxon>
        <taxon>Neodiplogasteridae</taxon>
        <taxon>Pristionchus</taxon>
    </lineage>
</organism>
<feature type="non-terminal residue" evidence="2">
    <location>
        <position position="1"/>
    </location>
</feature>